<accession>A0ACC0NPA1</accession>
<dbReference type="Proteomes" id="UP001062846">
    <property type="component" value="Chromosome 5"/>
</dbReference>
<sequence>MEVRGGGGAGSGGAEHEHNRDIIIVGGGICGLATALAFHRKGIEKVVVLEKSEKLRAIGAGIITQANGWRALDQLGVAAKLRQTAVPLPNISIIFSSSGKIMYAFDNLLGRDGEMRCLKRADLMQALADDLPPNTVRFGCTVLGIKVDPSTSYPTVHLDDGTVLHAKVNFYP</sequence>
<evidence type="ECO:0000313" key="2">
    <source>
        <dbReference type="Proteomes" id="UP001062846"/>
    </source>
</evidence>
<protein>
    <submittedName>
        <fullName evidence="1">Uncharacterized protein</fullName>
    </submittedName>
</protein>
<evidence type="ECO:0000313" key="1">
    <source>
        <dbReference type="EMBL" id="KAI8554721.1"/>
    </source>
</evidence>
<name>A0ACC0NPA1_RHOML</name>
<gene>
    <name evidence="1" type="ORF">RHMOL_Rhmol05G0120300</name>
</gene>
<comment type="caution">
    <text evidence="1">The sequence shown here is derived from an EMBL/GenBank/DDBJ whole genome shotgun (WGS) entry which is preliminary data.</text>
</comment>
<reference evidence="1" key="1">
    <citation type="submission" date="2022-02" db="EMBL/GenBank/DDBJ databases">
        <title>Plant Genome Project.</title>
        <authorList>
            <person name="Zhang R.-G."/>
        </authorList>
    </citation>
    <scope>NUCLEOTIDE SEQUENCE</scope>
    <source>
        <strain evidence="1">AT1</strain>
    </source>
</reference>
<organism evidence="1 2">
    <name type="scientific">Rhododendron molle</name>
    <name type="common">Chinese azalea</name>
    <name type="synonym">Azalea mollis</name>
    <dbReference type="NCBI Taxonomy" id="49168"/>
    <lineage>
        <taxon>Eukaryota</taxon>
        <taxon>Viridiplantae</taxon>
        <taxon>Streptophyta</taxon>
        <taxon>Embryophyta</taxon>
        <taxon>Tracheophyta</taxon>
        <taxon>Spermatophyta</taxon>
        <taxon>Magnoliopsida</taxon>
        <taxon>eudicotyledons</taxon>
        <taxon>Gunneridae</taxon>
        <taxon>Pentapetalae</taxon>
        <taxon>asterids</taxon>
        <taxon>Ericales</taxon>
        <taxon>Ericaceae</taxon>
        <taxon>Ericoideae</taxon>
        <taxon>Rhodoreae</taxon>
        <taxon>Rhododendron</taxon>
    </lineage>
</organism>
<keyword evidence="2" id="KW-1185">Reference proteome</keyword>
<proteinExistence type="predicted"/>
<dbReference type="EMBL" id="CM046392">
    <property type="protein sequence ID" value="KAI8554721.1"/>
    <property type="molecule type" value="Genomic_DNA"/>
</dbReference>